<dbReference type="InterPro" id="IPR035706">
    <property type="entry name" value="AAA_9"/>
</dbReference>
<comment type="caution">
    <text evidence="2">The sequence shown here is derived from an EMBL/GenBank/DDBJ whole genome shotgun (WGS) entry which is preliminary data.</text>
</comment>
<evidence type="ECO:0000313" key="2">
    <source>
        <dbReference type="EMBL" id="CAG9574844.1"/>
    </source>
</evidence>
<reference evidence="2" key="1">
    <citation type="submission" date="2021-09" db="EMBL/GenBank/DDBJ databases">
        <authorList>
            <person name="Martin H S."/>
        </authorList>
    </citation>
    <scope>NUCLEOTIDE SEQUENCE</scope>
</reference>
<evidence type="ECO:0000313" key="3">
    <source>
        <dbReference type="Proteomes" id="UP000789524"/>
    </source>
</evidence>
<dbReference type="EMBL" id="CAKASE010000073">
    <property type="protein sequence ID" value="CAG9574844.1"/>
    <property type="molecule type" value="Genomic_DNA"/>
</dbReference>
<dbReference type="PANTHER" id="PTHR22878:SF73">
    <property type="entry name" value="DYNEIN AXONEMAL HEAVY CHAIN 1"/>
    <property type="match status" value="1"/>
</dbReference>
<dbReference type="InterPro" id="IPR026983">
    <property type="entry name" value="DHC"/>
</dbReference>
<dbReference type="PANTHER" id="PTHR22878">
    <property type="entry name" value="DYNEIN HEAVY CHAIN 6, AXONEMAL-LIKE-RELATED"/>
    <property type="match status" value="1"/>
</dbReference>
<dbReference type="AlphaFoldDB" id="A0A8J2QZP2"/>
<evidence type="ECO:0000259" key="1">
    <source>
        <dbReference type="Pfam" id="PF12781"/>
    </source>
</evidence>
<dbReference type="Proteomes" id="UP000789524">
    <property type="component" value="Unassembled WGS sequence"/>
</dbReference>
<sequence>MYNSRRWPLIIDPQTQANKWIRAMGKIEGLVICKPNDRDLLRNFESALQFGKPLLLVNVAQELDPALDPMLKRQYFRQAGKLVLKLGDSIIPFCAGFRLYITTKLPNPRYNAEVSVKVQIVNFALVPR</sequence>
<dbReference type="Pfam" id="PF12781">
    <property type="entry name" value="AAA_9"/>
    <property type="match status" value="1"/>
</dbReference>
<name>A0A8J2QZP2_9NEOP</name>
<dbReference type="GO" id="GO:0051959">
    <property type="term" value="F:dynein light intermediate chain binding"/>
    <property type="evidence" value="ECO:0007669"/>
    <property type="project" value="InterPro"/>
</dbReference>
<dbReference type="InterPro" id="IPR027417">
    <property type="entry name" value="P-loop_NTPase"/>
</dbReference>
<dbReference type="GO" id="GO:0007018">
    <property type="term" value="P:microtubule-based movement"/>
    <property type="evidence" value="ECO:0007669"/>
    <property type="project" value="InterPro"/>
</dbReference>
<dbReference type="Gene3D" id="3.40.50.300">
    <property type="entry name" value="P-loop containing nucleotide triphosphate hydrolases"/>
    <property type="match status" value="1"/>
</dbReference>
<dbReference type="GO" id="GO:0030286">
    <property type="term" value="C:dynein complex"/>
    <property type="evidence" value="ECO:0007669"/>
    <property type="project" value="InterPro"/>
</dbReference>
<accession>A0A8J2QZP2</accession>
<protein>
    <submittedName>
        <fullName evidence="2">(African queen) hypothetical protein</fullName>
    </submittedName>
</protein>
<dbReference type="OrthoDB" id="447173at2759"/>
<gene>
    <name evidence="2" type="ORF">DCHRY22_LOCUS11046</name>
</gene>
<dbReference type="GO" id="GO:0045505">
    <property type="term" value="F:dynein intermediate chain binding"/>
    <property type="evidence" value="ECO:0007669"/>
    <property type="project" value="InterPro"/>
</dbReference>
<feature type="domain" description="Dynein heavy chain ATP-binding dynein motor region" evidence="1">
    <location>
        <begin position="2"/>
        <end position="125"/>
    </location>
</feature>
<organism evidence="2 3">
    <name type="scientific">Danaus chrysippus</name>
    <name type="common">African queen</name>
    <dbReference type="NCBI Taxonomy" id="151541"/>
    <lineage>
        <taxon>Eukaryota</taxon>
        <taxon>Metazoa</taxon>
        <taxon>Ecdysozoa</taxon>
        <taxon>Arthropoda</taxon>
        <taxon>Hexapoda</taxon>
        <taxon>Insecta</taxon>
        <taxon>Pterygota</taxon>
        <taxon>Neoptera</taxon>
        <taxon>Endopterygota</taxon>
        <taxon>Lepidoptera</taxon>
        <taxon>Glossata</taxon>
        <taxon>Ditrysia</taxon>
        <taxon>Papilionoidea</taxon>
        <taxon>Nymphalidae</taxon>
        <taxon>Danainae</taxon>
        <taxon>Danaini</taxon>
        <taxon>Danaina</taxon>
        <taxon>Danaus</taxon>
        <taxon>Anosia</taxon>
    </lineage>
</organism>
<keyword evidence="3" id="KW-1185">Reference proteome</keyword>
<proteinExistence type="predicted"/>